<dbReference type="AlphaFoldDB" id="A0A382UJA3"/>
<dbReference type="EMBL" id="UINC01144426">
    <property type="protein sequence ID" value="SVD33925.1"/>
    <property type="molecule type" value="Genomic_DNA"/>
</dbReference>
<dbReference type="GO" id="GO:0006189">
    <property type="term" value="P:'de novo' IMP biosynthetic process"/>
    <property type="evidence" value="ECO:0007669"/>
    <property type="project" value="UniProtKB-UniPathway"/>
</dbReference>
<dbReference type="InterPro" id="IPR020559">
    <property type="entry name" value="PRibGlycinamide_synth_CS"/>
</dbReference>
<sequence>TDGVNYLPLETAQDYKPAFDGNEGPNTGGMGSYSPYYSLGDPLVQDILNKVIRKTVEGLAQEELPFKGVLYAGIMLTDEGPMMLEYNARFGDPETQSILSRLKTDPLAVFEAASEPGGLEKMVLEWDERDAVCIVAASGGYPGSYEQGAPIEGLTPAGEDSQEAGLWVYHAGTRRGETGETLTAGGRVLGVTALGETREAASEKAYEALAGISFDGLHSRSDIGQTMAN</sequence>
<dbReference type="PROSITE" id="PS50975">
    <property type="entry name" value="ATP_GRASP"/>
    <property type="match status" value="1"/>
</dbReference>
<dbReference type="InterPro" id="IPR037123">
    <property type="entry name" value="PRibGlycinamide_synth_C_sf"/>
</dbReference>
<gene>
    <name evidence="11" type="ORF">METZ01_LOCUS386779</name>
</gene>
<dbReference type="SUPFAM" id="SSF51246">
    <property type="entry name" value="Rudiment single hybrid motif"/>
    <property type="match status" value="1"/>
</dbReference>
<dbReference type="Gene3D" id="3.90.600.10">
    <property type="entry name" value="Phosphoribosylglycinamide synthetase, C-terminal domain"/>
    <property type="match status" value="1"/>
</dbReference>
<name>A0A382UJA3_9ZZZZ</name>
<evidence type="ECO:0000256" key="2">
    <source>
        <dbReference type="ARBA" id="ARBA00013255"/>
    </source>
</evidence>
<evidence type="ECO:0000256" key="3">
    <source>
        <dbReference type="ARBA" id="ARBA00022598"/>
    </source>
</evidence>
<keyword evidence="5" id="KW-0658">Purine biosynthesis</keyword>
<dbReference type="SUPFAM" id="SSF56059">
    <property type="entry name" value="Glutathione synthetase ATP-binding domain-like"/>
    <property type="match status" value="1"/>
</dbReference>
<reference evidence="11" key="1">
    <citation type="submission" date="2018-05" db="EMBL/GenBank/DDBJ databases">
        <authorList>
            <person name="Lanie J.A."/>
            <person name="Ng W.-L."/>
            <person name="Kazmierczak K.M."/>
            <person name="Andrzejewski T.M."/>
            <person name="Davidsen T.M."/>
            <person name="Wayne K.J."/>
            <person name="Tettelin H."/>
            <person name="Glass J.I."/>
            <person name="Rusch D."/>
            <person name="Podicherti R."/>
            <person name="Tsui H.-C.T."/>
            <person name="Winkler M.E."/>
        </authorList>
    </citation>
    <scope>NUCLEOTIDE SEQUENCE</scope>
</reference>
<dbReference type="Pfam" id="PF01071">
    <property type="entry name" value="GARS_A"/>
    <property type="match status" value="1"/>
</dbReference>
<dbReference type="InterPro" id="IPR020561">
    <property type="entry name" value="PRibGlycinamid_synth_ATP-grasp"/>
</dbReference>
<dbReference type="InterPro" id="IPR011054">
    <property type="entry name" value="Rudment_hybrid_motif"/>
</dbReference>
<dbReference type="UniPathway" id="UPA00074">
    <property type="reaction ID" value="UER00125"/>
</dbReference>
<comment type="pathway">
    <text evidence="1">Purine metabolism; IMP biosynthesis via de novo pathway; N(1)-(5-phospho-D-ribosyl)glycinamide from 5-phospho-alpha-D-ribose 1-diphosphate: step 2/2.</text>
</comment>
<evidence type="ECO:0000313" key="11">
    <source>
        <dbReference type="EMBL" id="SVD33925.1"/>
    </source>
</evidence>
<evidence type="ECO:0000259" key="10">
    <source>
        <dbReference type="PROSITE" id="PS50975"/>
    </source>
</evidence>
<protein>
    <recommendedName>
        <fullName evidence="2">phosphoribosylamine--glycine ligase</fullName>
        <ecNumber evidence="2">6.3.4.13</ecNumber>
    </recommendedName>
    <alternativeName>
        <fullName evidence="8">Glycinamide ribonucleotide synthetase</fullName>
    </alternativeName>
    <alternativeName>
        <fullName evidence="9">Phosphoribosylglycinamide synthetase</fullName>
    </alternativeName>
</protein>
<dbReference type="PANTHER" id="PTHR43472">
    <property type="entry name" value="PHOSPHORIBOSYLAMINE--GLYCINE LIGASE"/>
    <property type="match status" value="1"/>
</dbReference>
<dbReference type="SMART" id="SM01210">
    <property type="entry name" value="GARS_C"/>
    <property type="match status" value="1"/>
</dbReference>
<dbReference type="InterPro" id="IPR000115">
    <property type="entry name" value="PRibGlycinamide_synth"/>
</dbReference>
<dbReference type="GO" id="GO:0046872">
    <property type="term" value="F:metal ion binding"/>
    <property type="evidence" value="ECO:0007669"/>
    <property type="project" value="InterPro"/>
</dbReference>
<evidence type="ECO:0000256" key="6">
    <source>
        <dbReference type="ARBA" id="ARBA00022840"/>
    </source>
</evidence>
<evidence type="ECO:0000256" key="7">
    <source>
        <dbReference type="ARBA" id="ARBA00038345"/>
    </source>
</evidence>
<evidence type="ECO:0000256" key="8">
    <source>
        <dbReference type="ARBA" id="ARBA00042242"/>
    </source>
</evidence>
<dbReference type="PROSITE" id="PS00184">
    <property type="entry name" value="GARS"/>
    <property type="match status" value="1"/>
</dbReference>
<dbReference type="GO" id="GO:0005524">
    <property type="term" value="F:ATP binding"/>
    <property type="evidence" value="ECO:0007669"/>
    <property type="project" value="UniProtKB-KW"/>
</dbReference>
<keyword evidence="6" id="KW-0067">ATP-binding</keyword>
<dbReference type="PANTHER" id="PTHR43472:SF1">
    <property type="entry name" value="PHOSPHORIBOSYLAMINE--GLYCINE LIGASE, CHLOROPLASTIC"/>
    <property type="match status" value="1"/>
</dbReference>
<evidence type="ECO:0000256" key="1">
    <source>
        <dbReference type="ARBA" id="ARBA00005174"/>
    </source>
</evidence>
<keyword evidence="4" id="KW-0547">Nucleotide-binding</keyword>
<feature type="domain" description="ATP-grasp" evidence="10">
    <location>
        <begin position="48"/>
        <end position="115"/>
    </location>
</feature>
<dbReference type="Pfam" id="PF02843">
    <property type="entry name" value="GARS_C"/>
    <property type="match status" value="1"/>
</dbReference>
<evidence type="ECO:0000256" key="9">
    <source>
        <dbReference type="ARBA" id="ARBA00042864"/>
    </source>
</evidence>
<dbReference type="EC" id="6.3.4.13" evidence="2"/>
<accession>A0A382UJA3</accession>
<evidence type="ECO:0000256" key="5">
    <source>
        <dbReference type="ARBA" id="ARBA00022755"/>
    </source>
</evidence>
<proteinExistence type="inferred from homology"/>
<dbReference type="SMART" id="SM01209">
    <property type="entry name" value="GARS_A"/>
    <property type="match status" value="1"/>
</dbReference>
<evidence type="ECO:0000256" key="4">
    <source>
        <dbReference type="ARBA" id="ARBA00022741"/>
    </source>
</evidence>
<dbReference type="InterPro" id="IPR011761">
    <property type="entry name" value="ATP-grasp"/>
</dbReference>
<keyword evidence="3" id="KW-0436">Ligase</keyword>
<dbReference type="InterPro" id="IPR020560">
    <property type="entry name" value="PRibGlycinamide_synth_C-dom"/>
</dbReference>
<dbReference type="GO" id="GO:0009113">
    <property type="term" value="P:purine nucleobase biosynthetic process"/>
    <property type="evidence" value="ECO:0007669"/>
    <property type="project" value="InterPro"/>
</dbReference>
<feature type="non-terminal residue" evidence="11">
    <location>
        <position position="1"/>
    </location>
</feature>
<organism evidence="11">
    <name type="scientific">marine metagenome</name>
    <dbReference type="NCBI Taxonomy" id="408172"/>
    <lineage>
        <taxon>unclassified sequences</taxon>
        <taxon>metagenomes</taxon>
        <taxon>ecological metagenomes</taxon>
    </lineage>
</organism>
<dbReference type="GO" id="GO:0004637">
    <property type="term" value="F:phosphoribosylamine-glycine ligase activity"/>
    <property type="evidence" value="ECO:0007669"/>
    <property type="project" value="UniProtKB-EC"/>
</dbReference>
<comment type="similarity">
    <text evidence="7">Belongs to the GARS family.</text>
</comment>
<dbReference type="Gene3D" id="3.30.470.20">
    <property type="entry name" value="ATP-grasp fold, B domain"/>
    <property type="match status" value="1"/>
</dbReference>